<evidence type="ECO:0000313" key="4">
    <source>
        <dbReference type="Proteomes" id="UP000571950"/>
    </source>
</evidence>
<reference evidence="3 4" key="1">
    <citation type="submission" date="2020-08" db="EMBL/GenBank/DDBJ databases">
        <title>Genomic Encyclopedia of Type Strains, Phase IV (KMG-IV): sequencing the most valuable type-strain genomes for metagenomic binning, comparative biology and taxonomic classification.</title>
        <authorList>
            <person name="Goeker M."/>
        </authorList>
    </citation>
    <scope>NUCLEOTIDE SEQUENCE [LARGE SCALE GENOMIC DNA]</scope>
    <source>
        <strain evidence="3 4">DSM 26189</strain>
    </source>
</reference>
<feature type="transmembrane region" description="Helical" evidence="2">
    <location>
        <begin position="34"/>
        <end position="54"/>
    </location>
</feature>
<evidence type="ECO:0000256" key="2">
    <source>
        <dbReference type="SAM" id="Phobius"/>
    </source>
</evidence>
<dbReference type="EMBL" id="JACIDT010000002">
    <property type="protein sequence ID" value="MBB3924865.1"/>
    <property type="molecule type" value="Genomic_DNA"/>
</dbReference>
<dbReference type="Proteomes" id="UP000571950">
    <property type="component" value="Unassembled WGS sequence"/>
</dbReference>
<feature type="compositionally biased region" description="Polar residues" evidence="1">
    <location>
        <begin position="1"/>
        <end position="13"/>
    </location>
</feature>
<keyword evidence="2" id="KW-0472">Membrane</keyword>
<keyword evidence="4" id="KW-1185">Reference proteome</keyword>
<name>A0A7W6BJK1_9SPHN</name>
<evidence type="ECO:0000256" key="1">
    <source>
        <dbReference type="SAM" id="MobiDB-lite"/>
    </source>
</evidence>
<protein>
    <submittedName>
        <fullName evidence="3">Uncharacterized protein</fullName>
    </submittedName>
</protein>
<keyword evidence="2" id="KW-0812">Transmembrane</keyword>
<organism evidence="3 4">
    <name type="scientific">Sphingobium jiangsuense</name>
    <dbReference type="NCBI Taxonomy" id="870476"/>
    <lineage>
        <taxon>Bacteria</taxon>
        <taxon>Pseudomonadati</taxon>
        <taxon>Pseudomonadota</taxon>
        <taxon>Alphaproteobacteria</taxon>
        <taxon>Sphingomonadales</taxon>
        <taxon>Sphingomonadaceae</taxon>
        <taxon>Sphingobium</taxon>
    </lineage>
</organism>
<feature type="region of interest" description="Disordered" evidence="1">
    <location>
        <begin position="1"/>
        <end position="21"/>
    </location>
</feature>
<evidence type="ECO:0000313" key="3">
    <source>
        <dbReference type="EMBL" id="MBB3924865.1"/>
    </source>
</evidence>
<comment type="caution">
    <text evidence="3">The sequence shown here is derived from an EMBL/GenBank/DDBJ whole genome shotgun (WGS) entry which is preliminary data.</text>
</comment>
<proteinExistence type="predicted"/>
<dbReference type="AlphaFoldDB" id="A0A7W6BJK1"/>
<gene>
    <name evidence="3" type="ORF">GGR43_000566</name>
</gene>
<accession>A0A7W6BJK1</accession>
<sequence>MQTLRNDNFTPSGTHRKGRADRRLETIVSRLSRTGGYVALALGIAGVILLLDLIF</sequence>
<keyword evidence="2" id="KW-1133">Transmembrane helix</keyword>
<dbReference type="RefSeq" id="WP_188070442.1">
    <property type="nucleotide sequence ID" value="NZ_BSPS01000036.1"/>
</dbReference>